<dbReference type="InterPro" id="IPR025408">
    <property type="entry name" value="DUF4134"/>
</dbReference>
<protein>
    <submittedName>
        <fullName evidence="3">DUF4134 domain-containing protein</fullName>
    </submittedName>
</protein>
<accession>A0ABY4GFG5</accession>
<keyword evidence="2" id="KW-0732">Signal</keyword>
<organism evidence="3 4">
    <name type="scientific">Hymenobacter volaticus</name>
    <dbReference type="NCBI Taxonomy" id="2932254"/>
    <lineage>
        <taxon>Bacteria</taxon>
        <taxon>Pseudomonadati</taxon>
        <taxon>Bacteroidota</taxon>
        <taxon>Cytophagia</taxon>
        <taxon>Cytophagales</taxon>
        <taxon>Hymenobacteraceae</taxon>
        <taxon>Hymenobacter</taxon>
    </lineage>
</organism>
<dbReference type="Pfam" id="PF13572">
    <property type="entry name" value="DUF4134"/>
    <property type="match status" value="1"/>
</dbReference>
<feature type="transmembrane region" description="Helical" evidence="1">
    <location>
        <begin position="89"/>
        <end position="111"/>
    </location>
</feature>
<dbReference type="RefSeq" id="WP_245127425.1">
    <property type="nucleotide sequence ID" value="NZ_CP095066.1"/>
</dbReference>
<keyword evidence="1" id="KW-0472">Membrane</keyword>
<feature type="transmembrane region" description="Helical" evidence="1">
    <location>
        <begin position="55"/>
        <end position="77"/>
    </location>
</feature>
<keyword evidence="1" id="KW-0812">Transmembrane</keyword>
<dbReference type="EMBL" id="CP095066">
    <property type="protein sequence ID" value="UOQ69578.1"/>
    <property type="molecule type" value="Genomic_DNA"/>
</dbReference>
<sequence length="112" mass="11830">MFNKRQPLKSQSKKILITALLALAAVATANAQGGLGAGTTGIEQATTAITDYFDPATLLIYAIAAIVGLVGAIKVFSKWNSGDQDTQKSAMSWFGSCIFLVVVSTILRAFFL</sequence>
<evidence type="ECO:0000313" key="3">
    <source>
        <dbReference type="EMBL" id="UOQ69578.1"/>
    </source>
</evidence>
<evidence type="ECO:0000256" key="1">
    <source>
        <dbReference type="SAM" id="Phobius"/>
    </source>
</evidence>
<keyword evidence="3" id="KW-0614">Plasmid</keyword>
<reference evidence="3" key="1">
    <citation type="submission" date="2022-04" db="EMBL/GenBank/DDBJ databases">
        <title>Hymenobacter sp. isolated from the air.</title>
        <authorList>
            <person name="Won M."/>
            <person name="Lee C.-M."/>
            <person name="Woen H.-Y."/>
            <person name="Kwon S.-W."/>
        </authorList>
    </citation>
    <scope>NUCLEOTIDE SEQUENCE</scope>
    <source>
        <strain evidence="3">5420S-77</strain>
        <plasmid evidence="3">unnamed5</plasmid>
    </source>
</reference>
<proteinExistence type="predicted"/>
<dbReference type="Proteomes" id="UP000830401">
    <property type="component" value="Plasmid unnamed5"/>
</dbReference>
<keyword evidence="1" id="KW-1133">Transmembrane helix</keyword>
<feature type="chain" id="PRO_5045975036" evidence="2">
    <location>
        <begin position="32"/>
        <end position="112"/>
    </location>
</feature>
<keyword evidence="4" id="KW-1185">Reference proteome</keyword>
<gene>
    <name evidence="3" type="ORF">MUN86_28475</name>
</gene>
<geneLocation type="plasmid" evidence="3 4">
    <name>unnamed5</name>
</geneLocation>
<feature type="signal peptide" evidence="2">
    <location>
        <begin position="1"/>
        <end position="31"/>
    </location>
</feature>
<evidence type="ECO:0000256" key="2">
    <source>
        <dbReference type="SAM" id="SignalP"/>
    </source>
</evidence>
<name>A0ABY4GFG5_9BACT</name>
<evidence type="ECO:0000313" key="4">
    <source>
        <dbReference type="Proteomes" id="UP000830401"/>
    </source>
</evidence>